<dbReference type="Pfam" id="PF00931">
    <property type="entry name" value="NB-ARC"/>
    <property type="match status" value="1"/>
</dbReference>
<dbReference type="GO" id="GO:0009626">
    <property type="term" value="P:plant-type hypersensitive response"/>
    <property type="evidence" value="ECO:0007669"/>
    <property type="project" value="UniProtKB-ARBA"/>
</dbReference>
<feature type="domain" description="NB-ARC" evidence="3">
    <location>
        <begin position="131"/>
        <end position="306"/>
    </location>
</feature>
<dbReference type="PRINTS" id="PR00364">
    <property type="entry name" value="DISEASERSIST"/>
</dbReference>
<dbReference type="FunFam" id="3.40.50.300:FF:001091">
    <property type="entry name" value="Probable disease resistance protein At1g61300"/>
    <property type="match status" value="1"/>
</dbReference>
<dbReference type="Pfam" id="PF23559">
    <property type="entry name" value="WHD_DRP"/>
    <property type="match status" value="1"/>
</dbReference>
<dbReference type="AlphaFoldDB" id="A0A9R1BG61"/>
<evidence type="ECO:0000256" key="2">
    <source>
        <dbReference type="ARBA" id="ARBA00022821"/>
    </source>
</evidence>
<dbReference type="Gene3D" id="1.10.10.10">
    <property type="entry name" value="Winged helix-like DNA-binding domain superfamily/Winged helix DNA-binding domain"/>
    <property type="match status" value="1"/>
</dbReference>
<dbReference type="SUPFAM" id="SSF52058">
    <property type="entry name" value="L domain-like"/>
    <property type="match status" value="1"/>
</dbReference>
<keyword evidence="1" id="KW-0677">Repeat</keyword>
<name>A0A9R1BG61_TRITD</name>
<dbReference type="InterPro" id="IPR027417">
    <property type="entry name" value="P-loop_NTPase"/>
</dbReference>
<dbReference type="PANTHER" id="PTHR23155:SF968">
    <property type="entry name" value="NB-ARC DOMAIN CONTAINING PROTEIN, EXPRESSED"/>
    <property type="match status" value="1"/>
</dbReference>
<dbReference type="Gene3D" id="3.80.10.10">
    <property type="entry name" value="Ribonuclease Inhibitor"/>
    <property type="match status" value="1"/>
</dbReference>
<dbReference type="GO" id="GO:0002758">
    <property type="term" value="P:innate immune response-activating signaling pathway"/>
    <property type="evidence" value="ECO:0007669"/>
    <property type="project" value="UniProtKB-ARBA"/>
</dbReference>
<dbReference type="InterPro" id="IPR058922">
    <property type="entry name" value="WHD_DRP"/>
</dbReference>
<keyword evidence="2" id="KW-0611">Plant defense</keyword>
<dbReference type="InterPro" id="IPR002182">
    <property type="entry name" value="NB-ARC"/>
</dbReference>
<dbReference type="Gene3D" id="1.20.5.4130">
    <property type="match status" value="1"/>
</dbReference>
<keyword evidence="6" id="KW-1185">Reference proteome</keyword>
<dbReference type="InterPro" id="IPR036388">
    <property type="entry name" value="WH-like_DNA-bd_sf"/>
</dbReference>
<evidence type="ECO:0000256" key="1">
    <source>
        <dbReference type="ARBA" id="ARBA00022737"/>
    </source>
</evidence>
<organism evidence="5 6">
    <name type="scientific">Triticum turgidum subsp. durum</name>
    <name type="common">Durum wheat</name>
    <name type="synonym">Triticum durum</name>
    <dbReference type="NCBI Taxonomy" id="4567"/>
    <lineage>
        <taxon>Eukaryota</taxon>
        <taxon>Viridiplantae</taxon>
        <taxon>Streptophyta</taxon>
        <taxon>Embryophyta</taxon>
        <taxon>Tracheophyta</taxon>
        <taxon>Spermatophyta</taxon>
        <taxon>Magnoliopsida</taxon>
        <taxon>Liliopsida</taxon>
        <taxon>Poales</taxon>
        <taxon>Poaceae</taxon>
        <taxon>BOP clade</taxon>
        <taxon>Pooideae</taxon>
        <taxon>Triticodae</taxon>
        <taxon>Triticeae</taxon>
        <taxon>Triticinae</taxon>
        <taxon>Triticum</taxon>
    </lineage>
</organism>
<protein>
    <recommendedName>
        <fullName evidence="7">NB-ARC domain-containing protein</fullName>
    </recommendedName>
</protein>
<dbReference type="Gene3D" id="3.40.50.300">
    <property type="entry name" value="P-loop containing nucleotide triphosphate hydrolases"/>
    <property type="match status" value="1"/>
</dbReference>
<dbReference type="InterPro" id="IPR032675">
    <property type="entry name" value="LRR_dom_sf"/>
</dbReference>
<gene>
    <name evidence="5" type="ORF">TRITD_6Bv1G223090</name>
</gene>
<evidence type="ECO:0008006" key="7">
    <source>
        <dbReference type="Google" id="ProtNLM"/>
    </source>
</evidence>
<feature type="domain" description="Disease resistance protein winged helix" evidence="4">
    <location>
        <begin position="395"/>
        <end position="464"/>
    </location>
</feature>
<reference evidence="5 6" key="1">
    <citation type="submission" date="2017-09" db="EMBL/GenBank/DDBJ databases">
        <authorList>
            <consortium name="International Durum Wheat Genome Sequencing Consortium (IDWGSC)"/>
            <person name="Milanesi L."/>
        </authorList>
    </citation>
    <scope>NUCLEOTIDE SEQUENCE [LARGE SCALE GENOMIC DNA]</scope>
    <source>
        <strain evidence="6">cv. Svevo</strain>
    </source>
</reference>
<dbReference type="SUPFAM" id="SSF52540">
    <property type="entry name" value="P-loop containing nucleoside triphosphate hydrolases"/>
    <property type="match status" value="1"/>
</dbReference>
<dbReference type="Gramene" id="TRITD6Bv1G223090.7">
    <property type="protein sequence ID" value="TRITD6Bv1G223090.7"/>
    <property type="gene ID" value="TRITD6Bv1G223090"/>
</dbReference>
<evidence type="ECO:0000313" key="5">
    <source>
        <dbReference type="EMBL" id="VAI63407.1"/>
    </source>
</evidence>
<dbReference type="InterPro" id="IPR044974">
    <property type="entry name" value="Disease_R_plants"/>
</dbReference>
<dbReference type="Proteomes" id="UP000324705">
    <property type="component" value="Chromosome 6B"/>
</dbReference>
<evidence type="ECO:0000313" key="6">
    <source>
        <dbReference type="Proteomes" id="UP000324705"/>
    </source>
</evidence>
<dbReference type="InterPro" id="IPR042197">
    <property type="entry name" value="Apaf_helical"/>
</dbReference>
<dbReference type="FunFam" id="1.10.10.10:FF:000322">
    <property type="entry name" value="Probable disease resistance protein At1g63360"/>
    <property type="match status" value="1"/>
</dbReference>
<dbReference type="PANTHER" id="PTHR23155">
    <property type="entry name" value="DISEASE RESISTANCE PROTEIN RP"/>
    <property type="match status" value="1"/>
</dbReference>
<dbReference type="GO" id="GO:0043531">
    <property type="term" value="F:ADP binding"/>
    <property type="evidence" value="ECO:0007669"/>
    <property type="project" value="InterPro"/>
</dbReference>
<evidence type="ECO:0000259" key="3">
    <source>
        <dbReference type="Pfam" id="PF00931"/>
    </source>
</evidence>
<accession>A0A9R1BG61</accession>
<proteinExistence type="predicted"/>
<sequence length="658" mass="74673">MRLQGYLRDAESKQRSGSESAAILMSQIRDTTYDAENVIEAADYIKKRNMIKRAKGFMGAISRYARLPSDLTTLHEVGVEIQRVRRKLNEIFHSVERLKIDLDTHVVNESLEDYGLMHQNFQDDVDMVGFENDYKEIVDKLVEGGKMLSAVSIVSMGGAGKTTLARKVYTSSGVKQHFEALVWVSVSQKFKVIDLLKIIAKQISSDEDQSRKIDDMNEYEVAKKIRDILMLKRYLVVLDDVWEADTWEQLNRTIKAFPNAANCSRVLLTTRKNDVANHVEMPTHIHALKCLDEEKSWELFSCKALPSYRRLSIGDLDEFEKLGRKITRKCDGLPLALAVLGGYLSKNLNTQAWSDVLLGWPSTKDTQMMRGIIALSYKDLPNHYLKSCLLYLAAFPEDFNISVRALISLWIAERFIPHTPRHTLEETANNYVTELAQRSLVQVVQTSSIRGWVVKIKIHDILRDWCIEEAAQDGFLDVIDGTTTGQIGASSSHSLISYRCSFQDSSEQIFQASPNLRALFGFGLSSVTFPELRFLRVLHVENSSLKNFSELIGGCIHLRHLMLRRCGDVKVPSSIRKLLYLQTIDVRGSLEVSSSLWDIPTLRYVHLDEISLPRGVHIPQTLRELHMGPTLGDLFEDPMPILEMLPCLVVLELGRTSV</sequence>
<dbReference type="EMBL" id="LT934122">
    <property type="protein sequence ID" value="VAI63407.1"/>
    <property type="molecule type" value="Genomic_DNA"/>
</dbReference>
<dbReference type="Gene3D" id="1.10.8.430">
    <property type="entry name" value="Helical domain of apoptotic protease-activating factors"/>
    <property type="match status" value="1"/>
</dbReference>
<dbReference type="GO" id="GO:0042742">
    <property type="term" value="P:defense response to bacterium"/>
    <property type="evidence" value="ECO:0007669"/>
    <property type="project" value="UniProtKB-ARBA"/>
</dbReference>
<evidence type="ECO:0000259" key="4">
    <source>
        <dbReference type="Pfam" id="PF23559"/>
    </source>
</evidence>